<feature type="compositionally biased region" description="Basic and acidic residues" evidence="1">
    <location>
        <begin position="101"/>
        <end position="110"/>
    </location>
</feature>
<evidence type="ECO:0000256" key="1">
    <source>
        <dbReference type="SAM" id="MobiDB-lite"/>
    </source>
</evidence>
<feature type="compositionally biased region" description="Polar residues" evidence="1">
    <location>
        <begin position="48"/>
        <end position="57"/>
    </location>
</feature>
<accession>A0A438NAE1</accession>
<dbReference type="AlphaFoldDB" id="A0A438NAE1"/>
<name>A0A438NAE1_EXOME</name>
<feature type="compositionally biased region" description="Basic and acidic residues" evidence="1">
    <location>
        <begin position="74"/>
        <end position="90"/>
    </location>
</feature>
<proteinExistence type="predicted"/>
<protein>
    <submittedName>
        <fullName evidence="2">Uncharacterized protein</fullName>
    </submittedName>
</protein>
<evidence type="ECO:0000313" key="3">
    <source>
        <dbReference type="Proteomes" id="UP000288859"/>
    </source>
</evidence>
<feature type="region of interest" description="Disordered" evidence="1">
    <location>
        <begin position="1"/>
        <end position="128"/>
    </location>
</feature>
<gene>
    <name evidence="2" type="ORF">B0A52_04146</name>
</gene>
<sequence length="128" mass="13378">MAHEKTLAESVKSNPTALGDPVSLKAEASDTSPTESDRPSQKTARGKTASSLQNIAPSPTEEDLSDRNAGAKPSLKETAQRDLQQAKEGNRSMLGDPVSLKAEKSSKDPVGDDGMGGVTGNKSRDSKL</sequence>
<organism evidence="2 3">
    <name type="scientific">Exophiala mesophila</name>
    <name type="common">Black yeast-like fungus</name>
    <dbReference type="NCBI Taxonomy" id="212818"/>
    <lineage>
        <taxon>Eukaryota</taxon>
        <taxon>Fungi</taxon>
        <taxon>Dikarya</taxon>
        <taxon>Ascomycota</taxon>
        <taxon>Pezizomycotina</taxon>
        <taxon>Eurotiomycetes</taxon>
        <taxon>Chaetothyriomycetidae</taxon>
        <taxon>Chaetothyriales</taxon>
        <taxon>Herpotrichiellaceae</taxon>
        <taxon>Exophiala</taxon>
    </lineage>
</organism>
<dbReference type="OrthoDB" id="5234213at2759"/>
<comment type="caution">
    <text evidence="2">The sequence shown here is derived from an EMBL/GenBank/DDBJ whole genome shotgun (WGS) entry which is preliminary data.</text>
</comment>
<evidence type="ECO:0000313" key="2">
    <source>
        <dbReference type="EMBL" id="RVX72747.1"/>
    </source>
</evidence>
<dbReference type="Proteomes" id="UP000288859">
    <property type="component" value="Unassembled WGS sequence"/>
</dbReference>
<reference evidence="2 3" key="1">
    <citation type="submission" date="2017-03" db="EMBL/GenBank/DDBJ databases">
        <title>Genomes of endolithic fungi from Antarctica.</title>
        <authorList>
            <person name="Coleine C."/>
            <person name="Masonjones S."/>
            <person name="Stajich J.E."/>
        </authorList>
    </citation>
    <scope>NUCLEOTIDE SEQUENCE [LARGE SCALE GENOMIC DNA]</scope>
    <source>
        <strain evidence="2 3">CCFEE 6314</strain>
    </source>
</reference>
<dbReference type="EMBL" id="NAJM01000011">
    <property type="protein sequence ID" value="RVX72747.1"/>
    <property type="molecule type" value="Genomic_DNA"/>
</dbReference>